<gene>
    <name evidence="3" type="ORF">GCM10022215_36030</name>
</gene>
<sequence>MNDHTDHSDHSDIADRLDRAVAGLRTPDVLPQVLAVGRRRRAQRRVVQGVGGIAAASVLAISAHAFADGRSPATPSVAADPAAPTDASRSAGPAVGAASSTAPDQCPSGPERGWWSASHREVADRLAALLPDGVRLGTEERRSAGVAGLWSGDVLTNGTTDADFLQIELLPPPGTPAPLQSLQVVLDDLADPDGCPAEPNEPAQRIAPCEASAEPASCEEIRSEDGDLVGVATRSVQGTGSDPRATVVRATFAVPGGGYVQLYVSTGTPSDRPDTPVDPADTPAITPADAAAIVRDPVWIR</sequence>
<keyword evidence="4" id="KW-1185">Reference proteome</keyword>
<dbReference type="RefSeq" id="WP_344734863.1">
    <property type="nucleotide sequence ID" value="NZ_BAAAZH010000028.1"/>
</dbReference>
<organism evidence="3 4">
    <name type="scientific">Nocardioides fonticola</name>
    <dbReference type="NCBI Taxonomy" id="450363"/>
    <lineage>
        <taxon>Bacteria</taxon>
        <taxon>Bacillati</taxon>
        <taxon>Actinomycetota</taxon>
        <taxon>Actinomycetes</taxon>
        <taxon>Propionibacteriales</taxon>
        <taxon>Nocardioidaceae</taxon>
        <taxon>Nocardioides</taxon>
    </lineage>
</organism>
<accession>A0ABP7XUW8</accession>
<keyword evidence="2" id="KW-0812">Transmembrane</keyword>
<dbReference type="EMBL" id="BAAAZH010000028">
    <property type="protein sequence ID" value="GAA4126431.1"/>
    <property type="molecule type" value="Genomic_DNA"/>
</dbReference>
<keyword evidence="2" id="KW-0472">Membrane</keyword>
<evidence type="ECO:0008006" key="5">
    <source>
        <dbReference type="Google" id="ProtNLM"/>
    </source>
</evidence>
<name>A0ABP7XUW8_9ACTN</name>
<comment type="caution">
    <text evidence="3">The sequence shown here is derived from an EMBL/GenBank/DDBJ whole genome shotgun (WGS) entry which is preliminary data.</text>
</comment>
<protein>
    <recommendedName>
        <fullName evidence="5">LigA protein</fullName>
    </recommendedName>
</protein>
<dbReference type="Proteomes" id="UP001501495">
    <property type="component" value="Unassembled WGS sequence"/>
</dbReference>
<evidence type="ECO:0000313" key="3">
    <source>
        <dbReference type="EMBL" id="GAA4126431.1"/>
    </source>
</evidence>
<proteinExistence type="predicted"/>
<feature type="transmembrane region" description="Helical" evidence="2">
    <location>
        <begin position="46"/>
        <end position="67"/>
    </location>
</feature>
<keyword evidence="2" id="KW-1133">Transmembrane helix</keyword>
<reference evidence="4" key="1">
    <citation type="journal article" date="2019" name="Int. J. Syst. Evol. Microbiol.">
        <title>The Global Catalogue of Microorganisms (GCM) 10K type strain sequencing project: providing services to taxonomists for standard genome sequencing and annotation.</title>
        <authorList>
            <consortium name="The Broad Institute Genomics Platform"/>
            <consortium name="The Broad Institute Genome Sequencing Center for Infectious Disease"/>
            <person name="Wu L."/>
            <person name="Ma J."/>
        </authorList>
    </citation>
    <scope>NUCLEOTIDE SEQUENCE [LARGE SCALE GENOMIC DNA]</scope>
    <source>
        <strain evidence="4">JCM 16703</strain>
    </source>
</reference>
<feature type="region of interest" description="Disordered" evidence="1">
    <location>
        <begin position="70"/>
        <end position="114"/>
    </location>
</feature>
<evidence type="ECO:0000313" key="4">
    <source>
        <dbReference type="Proteomes" id="UP001501495"/>
    </source>
</evidence>
<evidence type="ECO:0000256" key="2">
    <source>
        <dbReference type="SAM" id="Phobius"/>
    </source>
</evidence>
<evidence type="ECO:0000256" key="1">
    <source>
        <dbReference type="SAM" id="MobiDB-lite"/>
    </source>
</evidence>